<sequence>MTSLGPPFGFASRRLGSCAQGEISCVPTWNLTATSGTFYRCCPGKSFCGRDSSGVCCPGEGQDCTEHLINPAHCADQNWDLFQNPNGHEGRFCCEKGKAGFNRPENGVGCANEENITKNDTILSVINPPGKTQTFISYFPGNCAKRLACTPCVASTSTPNVGAITGGVVGGVAGLAIILALFWYFIRRSQKQQPLPAKSAYTEVSIIQSGPTQLSGEPSELDGHPYKPNELDGQAYIRELESKPTYELPDNSKV</sequence>
<keyword evidence="4" id="KW-1185">Reference proteome</keyword>
<dbReference type="Proteomes" id="UP001149954">
    <property type="component" value="Unassembled WGS sequence"/>
</dbReference>
<feature type="region of interest" description="Disordered" evidence="1">
    <location>
        <begin position="209"/>
        <end position="233"/>
    </location>
</feature>
<name>A0A9W9Y5S6_9EURO</name>
<dbReference type="EMBL" id="JAPWDS010000001">
    <property type="protein sequence ID" value="KAJ5520740.1"/>
    <property type="molecule type" value="Genomic_DNA"/>
</dbReference>
<reference evidence="3" key="1">
    <citation type="submission" date="2022-12" db="EMBL/GenBank/DDBJ databases">
        <authorList>
            <person name="Petersen C."/>
        </authorList>
    </citation>
    <scope>NUCLEOTIDE SEQUENCE</scope>
    <source>
        <strain evidence="3">IBT 29495</strain>
    </source>
</reference>
<evidence type="ECO:0000313" key="4">
    <source>
        <dbReference type="Proteomes" id="UP001149954"/>
    </source>
</evidence>
<evidence type="ECO:0000256" key="1">
    <source>
        <dbReference type="SAM" id="MobiDB-lite"/>
    </source>
</evidence>
<dbReference type="AlphaFoldDB" id="A0A9W9Y5S6"/>
<keyword evidence="2" id="KW-0472">Membrane</keyword>
<gene>
    <name evidence="3" type="ORF">N7463_001193</name>
</gene>
<evidence type="ECO:0000256" key="2">
    <source>
        <dbReference type="SAM" id="Phobius"/>
    </source>
</evidence>
<organism evidence="3 4">
    <name type="scientific">Penicillium fimorum</name>
    <dbReference type="NCBI Taxonomy" id="1882269"/>
    <lineage>
        <taxon>Eukaryota</taxon>
        <taxon>Fungi</taxon>
        <taxon>Dikarya</taxon>
        <taxon>Ascomycota</taxon>
        <taxon>Pezizomycotina</taxon>
        <taxon>Eurotiomycetes</taxon>
        <taxon>Eurotiomycetidae</taxon>
        <taxon>Eurotiales</taxon>
        <taxon>Aspergillaceae</taxon>
        <taxon>Penicillium</taxon>
    </lineage>
</organism>
<keyword evidence="2" id="KW-0812">Transmembrane</keyword>
<feature type="compositionally biased region" description="Basic and acidic residues" evidence="1">
    <location>
        <begin position="221"/>
        <end position="230"/>
    </location>
</feature>
<comment type="caution">
    <text evidence="3">The sequence shown here is derived from an EMBL/GenBank/DDBJ whole genome shotgun (WGS) entry which is preliminary data.</text>
</comment>
<feature type="transmembrane region" description="Helical" evidence="2">
    <location>
        <begin position="161"/>
        <end position="186"/>
    </location>
</feature>
<keyword evidence="2" id="KW-1133">Transmembrane helix</keyword>
<protein>
    <submittedName>
        <fullName evidence="3">Uncharacterized protein</fullName>
    </submittedName>
</protein>
<reference evidence="3" key="2">
    <citation type="journal article" date="2023" name="IMA Fungus">
        <title>Comparative genomic study of the Penicillium genus elucidates a diverse pangenome and 15 lateral gene transfer events.</title>
        <authorList>
            <person name="Petersen C."/>
            <person name="Sorensen T."/>
            <person name="Nielsen M.R."/>
            <person name="Sondergaard T.E."/>
            <person name="Sorensen J.L."/>
            <person name="Fitzpatrick D.A."/>
            <person name="Frisvad J.C."/>
            <person name="Nielsen K.L."/>
        </authorList>
    </citation>
    <scope>NUCLEOTIDE SEQUENCE</scope>
    <source>
        <strain evidence="3">IBT 29495</strain>
    </source>
</reference>
<proteinExistence type="predicted"/>
<accession>A0A9W9Y5S6</accession>
<evidence type="ECO:0000313" key="3">
    <source>
        <dbReference type="EMBL" id="KAJ5520740.1"/>
    </source>
</evidence>
<dbReference type="OrthoDB" id="4779287at2759"/>